<dbReference type="AlphaFoldDB" id="A0A1L1PLP4"/>
<dbReference type="PANTHER" id="PTHR42928">
    <property type="entry name" value="TRICARBOXYLATE-BINDING PROTEIN"/>
    <property type="match status" value="1"/>
</dbReference>
<protein>
    <submittedName>
        <fullName evidence="2">Putative Bug-like extra-cytoplasmic solute receptor, TTT-family</fullName>
    </submittedName>
</protein>
<dbReference type="CDD" id="cd13578">
    <property type="entry name" value="PBP2_Bug27"/>
    <property type="match status" value="1"/>
</dbReference>
<dbReference type="RefSeq" id="WP_009516755.1">
    <property type="nucleotide sequence ID" value="NZ_CCAE010000003.1"/>
</dbReference>
<organism evidence="2 3">
    <name type="scientific">Hydrogenophaga intermedia</name>
    <dbReference type="NCBI Taxonomy" id="65786"/>
    <lineage>
        <taxon>Bacteria</taxon>
        <taxon>Pseudomonadati</taxon>
        <taxon>Pseudomonadota</taxon>
        <taxon>Betaproteobacteria</taxon>
        <taxon>Burkholderiales</taxon>
        <taxon>Comamonadaceae</taxon>
        <taxon>Hydrogenophaga</taxon>
    </lineage>
</organism>
<sequence length="325" mass="34358">MPNPYPVNRRQTLVAGLAAAAWPTWAQGQKFPSRAVRLVLPQPPGGAADRLARLVGERLEKHWGQPVVIENKPGGGVVIGTQTVVRSAADGYTIGLLGSSLSINALQRKDLPYELKDLQPIARAGYYTVALVAAASFPANDIKSLIAYAKTQPANSISFGSNGIGTSAHVAGEMLNHMGGIQLQHVPYNGAAKMYTDIAGGVLPIGFSVVSSADSFIKAGQMKVLGVTSLQRSPLFPQWPTIADTLPGFEAINWAGFCGPAGMPRDITEQIARDLISVLKAPDMAKSLEASGFELSTQGPAEFGDFIQSEVKRFAAVTQPLPGQK</sequence>
<reference evidence="3" key="2">
    <citation type="submission" date="2014-11" db="EMBL/GenBank/DDBJ databases">
        <title>Draft genome sequence of Hydrogenophaga intermedia S1.</title>
        <authorList>
            <person name="Gan H.M."/>
            <person name="Chew T.H."/>
            <person name="Stolz A."/>
        </authorList>
    </citation>
    <scope>NUCLEOTIDE SEQUENCE [LARGE SCALE GENOMIC DNA]</scope>
    <source>
        <strain evidence="3">S1</strain>
    </source>
</reference>
<dbReference type="Gene3D" id="3.40.190.10">
    <property type="entry name" value="Periplasmic binding protein-like II"/>
    <property type="match status" value="1"/>
</dbReference>
<comment type="similarity">
    <text evidence="1">Belongs to the UPF0065 (bug) family.</text>
</comment>
<evidence type="ECO:0000313" key="2">
    <source>
        <dbReference type="EMBL" id="CDN86255.1"/>
    </source>
</evidence>
<name>A0A1L1PLP4_HYDIT</name>
<accession>A0A1L1PLP4</accession>
<keyword evidence="2" id="KW-0675">Receptor</keyword>
<dbReference type="InterPro" id="IPR005064">
    <property type="entry name" value="BUG"/>
</dbReference>
<evidence type="ECO:0000256" key="1">
    <source>
        <dbReference type="ARBA" id="ARBA00006987"/>
    </source>
</evidence>
<dbReference type="Pfam" id="PF03401">
    <property type="entry name" value="TctC"/>
    <property type="match status" value="1"/>
</dbReference>
<dbReference type="PIRSF" id="PIRSF017082">
    <property type="entry name" value="YflP"/>
    <property type="match status" value="1"/>
</dbReference>
<dbReference type="InterPro" id="IPR042100">
    <property type="entry name" value="Bug_dom1"/>
</dbReference>
<gene>
    <name evidence="2" type="ORF">BN948_00656</name>
</gene>
<proteinExistence type="inferred from homology"/>
<dbReference type="EMBL" id="CCAE010000003">
    <property type="protein sequence ID" value="CDN86255.1"/>
    <property type="molecule type" value="Genomic_DNA"/>
</dbReference>
<dbReference type="Gene3D" id="3.40.190.150">
    <property type="entry name" value="Bordetella uptake gene, domain 1"/>
    <property type="match status" value="1"/>
</dbReference>
<keyword evidence="3" id="KW-1185">Reference proteome</keyword>
<evidence type="ECO:0000313" key="3">
    <source>
        <dbReference type="Proteomes" id="UP000028878"/>
    </source>
</evidence>
<reference evidence="3" key="1">
    <citation type="submission" date="2014-02" db="EMBL/GenBank/DDBJ databases">
        <authorList>
            <person name="Gan H."/>
        </authorList>
    </citation>
    <scope>NUCLEOTIDE SEQUENCE [LARGE SCALE GENOMIC DNA]</scope>
    <source>
        <strain evidence="3">S1</strain>
    </source>
</reference>
<dbReference type="PANTHER" id="PTHR42928:SF5">
    <property type="entry name" value="BLR1237 PROTEIN"/>
    <property type="match status" value="1"/>
</dbReference>
<dbReference type="Proteomes" id="UP000028878">
    <property type="component" value="Unassembled WGS sequence"/>
</dbReference>